<dbReference type="Proteomes" id="UP000887458">
    <property type="component" value="Unassembled WGS sequence"/>
</dbReference>
<gene>
    <name evidence="1" type="ORF">DERP_010419</name>
</gene>
<dbReference type="EMBL" id="NJHN03000075">
    <property type="protein sequence ID" value="KAH9417605.1"/>
    <property type="molecule type" value="Genomic_DNA"/>
</dbReference>
<reference evidence="1 2" key="2">
    <citation type="journal article" date="2022" name="Mol. Biol. Evol.">
        <title>Comparative Genomics Reveals Insights into the Divergent Evolution of Astigmatic Mites and Household Pest Adaptations.</title>
        <authorList>
            <person name="Xiong Q."/>
            <person name="Wan A.T."/>
            <person name="Liu X."/>
            <person name="Fung C.S."/>
            <person name="Xiao X."/>
            <person name="Malainual N."/>
            <person name="Hou J."/>
            <person name="Wang L."/>
            <person name="Wang M."/>
            <person name="Yang K.Y."/>
            <person name="Cui Y."/>
            <person name="Leung E.L."/>
            <person name="Nong W."/>
            <person name="Shin S.K."/>
            <person name="Au S.W."/>
            <person name="Jeong K.Y."/>
            <person name="Chew F.T."/>
            <person name="Hui J.H."/>
            <person name="Leung T.F."/>
            <person name="Tungtrongchitr A."/>
            <person name="Zhong N."/>
            <person name="Liu Z."/>
            <person name="Tsui S.K."/>
        </authorList>
    </citation>
    <scope>NUCLEOTIDE SEQUENCE [LARGE SCALE GENOMIC DNA]</scope>
    <source>
        <strain evidence="1">Derp</strain>
    </source>
</reference>
<organism evidence="1 2">
    <name type="scientific">Dermatophagoides pteronyssinus</name>
    <name type="common">European house dust mite</name>
    <dbReference type="NCBI Taxonomy" id="6956"/>
    <lineage>
        <taxon>Eukaryota</taxon>
        <taxon>Metazoa</taxon>
        <taxon>Ecdysozoa</taxon>
        <taxon>Arthropoda</taxon>
        <taxon>Chelicerata</taxon>
        <taxon>Arachnida</taxon>
        <taxon>Acari</taxon>
        <taxon>Acariformes</taxon>
        <taxon>Sarcoptiformes</taxon>
        <taxon>Astigmata</taxon>
        <taxon>Psoroptidia</taxon>
        <taxon>Analgoidea</taxon>
        <taxon>Pyroglyphidae</taxon>
        <taxon>Dermatophagoidinae</taxon>
        <taxon>Dermatophagoides</taxon>
    </lineage>
</organism>
<evidence type="ECO:0000313" key="1">
    <source>
        <dbReference type="EMBL" id="KAH9417605.1"/>
    </source>
</evidence>
<protein>
    <submittedName>
        <fullName evidence="1">Uncharacterized protein</fullName>
    </submittedName>
</protein>
<accession>A0ABQ8J4Y6</accession>
<proteinExistence type="predicted"/>
<comment type="caution">
    <text evidence="1">The sequence shown here is derived from an EMBL/GenBank/DDBJ whole genome shotgun (WGS) entry which is preliminary data.</text>
</comment>
<name>A0ABQ8J4Y6_DERPT</name>
<keyword evidence="2" id="KW-1185">Reference proteome</keyword>
<evidence type="ECO:0000313" key="2">
    <source>
        <dbReference type="Proteomes" id="UP000887458"/>
    </source>
</evidence>
<reference evidence="1 2" key="1">
    <citation type="journal article" date="2018" name="J. Allergy Clin. Immunol.">
        <title>High-quality assembly of Dermatophagoides pteronyssinus genome and transcriptome reveals a wide range of novel allergens.</title>
        <authorList>
            <person name="Liu X.Y."/>
            <person name="Yang K.Y."/>
            <person name="Wang M.Q."/>
            <person name="Kwok J.S."/>
            <person name="Zeng X."/>
            <person name="Yang Z."/>
            <person name="Xiao X.J."/>
            <person name="Lau C.P."/>
            <person name="Li Y."/>
            <person name="Huang Z.M."/>
            <person name="Ba J.G."/>
            <person name="Yim A.K."/>
            <person name="Ouyang C.Y."/>
            <person name="Ngai S.M."/>
            <person name="Chan T.F."/>
            <person name="Leung E.L."/>
            <person name="Liu L."/>
            <person name="Liu Z.G."/>
            <person name="Tsui S.K."/>
        </authorList>
    </citation>
    <scope>NUCLEOTIDE SEQUENCE [LARGE SCALE GENOMIC DNA]</scope>
    <source>
        <strain evidence="1">Derp</strain>
    </source>
</reference>
<sequence>MLLKLVACRTIKISDKQTIIVLCWYYNVDLIGHLKGLDYFYSPFTLNEYANQIDFQSLETNYHNQNLSRKKIHVHRKK</sequence>